<evidence type="ECO:0000256" key="2">
    <source>
        <dbReference type="ARBA" id="ARBA00022771"/>
    </source>
</evidence>
<feature type="coiled-coil region" evidence="5">
    <location>
        <begin position="349"/>
        <end position="407"/>
    </location>
</feature>
<sequence length="500" mass="56750">MAAIIFHGSASTFYAHHREDKARQHQYGHVIPESSSISVSSSHLHQQHFRLHNLSYLRASSSPQLSSSTADFTCPQKALPTKAHASTPTTPRTSIINRTPQSHKAPLQPQMAAPLIPPPALPSKTHFLAHMLQPSLPTDPFRGPTCPICHEEYTPDPAAAIPPPEALLQQHPIPHNAVRILPCNHIFGEPCLRRWLDTPARPNRCMFCRVVLFAPEGNANPRRAPALAGEGVVVRPRVQWPPRNMEELRELLELGVNQQRLREGLDADVAELRMEQRLQRPGGADEGAQRRVRGLLDQLLVLREAMDAEEERVGVEQGGDQEQEVQAQRQEIGDLREAEPVRQRVEDGFDGVRERAARERQRLRRLMDEDVERQRREQELAREQEVLGQQRQQVDHANERLREMREIGEIIQGLRQIQEGMVARDLEGWALRRLRVYESLFTSFVAVASLVLALGFGNVVRWVDGALRDWGRGLMAISMWLLGLMCMGLVQYVQLRWVDI</sequence>
<dbReference type="SUPFAM" id="SSF57850">
    <property type="entry name" value="RING/U-box"/>
    <property type="match status" value="1"/>
</dbReference>
<dbReference type="Pfam" id="PF00097">
    <property type="entry name" value="zf-C3HC4"/>
    <property type="match status" value="1"/>
</dbReference>
<protein>
    <recommendedName>
        <fullName evidence="8">RING-type domain-containing protein</fullName>
    </recommendedName>
</protein>
<keyword evidence="7" id="KW-1133">Transmembrane helix</keyword>
<feature type="region of interest" description="Disordered" evidence="6">
    <location>
        <begin position="78"/>
        <end position="119"/>
    </location>
</feature>
<evidence type="ECO:0000256" key="6">
    <source>
        <dbReference type="SAM" id="MobiDB-lite"/>
    </source>
</evidence>
<accession>A0A6A6QFW1</accession>
<evidence type="ECO:0000256" key="4">
    <source>
        <dbReference type="PROSITE-ProRule" id="PRU00175"/>
    </source>
</evidence>
<dbReference type="PANTHER" id="PTHR22763">
    <property type="entry name" value="RING ZINC FINGER PROTEIN"/>
    <property type="match status" value="1"/>
</dbReference>
<evidence type="ECO:0000256" key="3">
    <source>
        <dbReference type="ARBA" id="ARBA00022833"/>
    </source>
</evidence>
<dbReference type="GO" id="GO:0043161">
    <property type="term" value="P:proteasome-mediated ubiquitin-dependent protein catabolic process"/>
    <property type="evidence" value="ECO:0007669"/>
    <property type="project" value="TreeGrafter"/>
</dbReference>
<dbReference type="GO" id="GO:0012505">
    <property type="term" value="C:endomembrane system"/>
    <property type="evidence" value="ECO:0007669"/>
    <property type="project" value="TreeGrafter"/>
</dbReference>
<dbReference type="InterPro" id="IPR050731">
    <property type="entry name" value="HRD1_E3_ubiq-ligases"/>
</dbReference>
<evidence type="ECO:0000256" key="7">
    <source>
        <dbReference type="SAM" id="Phobius"/>
    </source>
</evidence>
<dbReference type="AlphaFoldDB" id="A0A6A6QFW1"/>
<dbReference type="Gene3D" id="3.30.40.10">
    <property type="entry name" value="Zinc/RING finger domain, C3HC4 (zinc finger)"/>
    <property type="match status" value="1"/>
</dbReference>
<feature type="domain" description="RING-type" evidence="8">
    <location>
        <begin position="146"/>
        <end position="209"/>
    </location>
</feature>
<dbReference type="OrthoDB" id="3691193at2759"/>
<name>A0A6A6QFW1_9PEZI</name>
<feature type="compositionally biased region" description="Low complexity" evidence="6">
    <location>
        <begin position="105"/>
        <end position="114"/>
    </location>
</feature>
<dbReference type="PROSITE" id="PS50089">
    <property type="entry name" value="ZF_RING_2"/>
    <property type="match status" value="1"/>
</dbReference>
<keyword evidence="3" id="KW-0862">Zinc</keyword>
<dbReference type="Proteomes" id="UP000799750">
    <property type="component" value="Unassembled WGS sequence"/>
</dbReference>
<evidence type="ECO:0000256" key="5">
    <source>
        <dbReference type="SAM" id="Coils"/>
    </source>
</evidence>
<dbReference type="InterPro" id="IPR013083">
    <property type="entry name" value="Znf_RING/FYVE/PHD"/>
</dbReference>
<feature type="transmembrane region" description="Helical" evidence="7">
    <location>
        <begin position="440"/>
        <end position="462"/>
    </location>
</feature>
<keyword evidence="7" id="KW-0472">Membrane</keyword>
<proteinExistence type="predicted"/>
<keyword evidence="2 4" id="KW-0863">Zinc-finger</keyword>
<evidence type="ECO:0000313" key="9">
    <source>
        <dbReference type="EMBL" id="KAF2491295.1"/>
    </source>
</evidence>
<organism evidence="9 10">
    <name type="scientific">Lophium mytilinum</name>
    <dbReference type="NCBI Taxonomy" id="390894"/>
    <lineage>
        <taxon>Eukaryota</taxon>
        <taxon>Fungi</taxon>
        <taxon>Dikarya</taxon>
        <taxon>Ascomycota</taxon>
        <taxon>Pezizomycotina</taxon>
        <taxon>Dothideomycetes</taxon>
        <taxon>Pleosporomycetidae</taxon>
        <taxon>Mytilinidiales</taxon>
        <taxon>Mytilinidiaceae</taxon>
        <taxon>Lophium</taxon>
    </lineage>
</organism>
<dbReference type="InterPro" id="IPR001841">
    <property type="entry name" value="Znf_RING"/>
</dbReference>
<dbReference type="GO" id="GO:0008270">
    <property type="term" value="F:zinc ion binding"/>
    <property type="evidence" value="ECO:0007669"/>
    <property type="project" value="UniProtKB-KW"/>
</dbReference>
<gene>
    <name evidence="9" type="ORF">BU16DRAFT_565002</name>
</gene>
<evidence type="ECO:0000259" key="8">
    <source>
        <dbReference type="PROSITE" id="PS50089"/>
    </source>
</evidence>
<dbReference type="GO" id="GO:0061630">
    <property type="term" value="F:ubiquitin protein ligase activity"/>
    <property type="evidence" value="ECO:0007669"/>
    <property type="project" value="TreeGrafter"/>
</dbReference>
<keyword evidence="7" id="KW-0812">Transmembrane</keyword>
<keyword evidence="5" id="KW-0175">Coiled coil</keyword>
<dbReference type="InterPro" id="IPR018957">
    <property type="entry name" value="Znf_C3HC4_RING-type"/>
</dbReference>
<evidence type="ECO:0000256" key="1">
    <source>
        <dbReference type="ARBA" id="ARBA00022723"/>
    </source>
</evidence>
<feature type="transmembrane region" description="Helical" evidence="7">
    <location>
        <begin position="474"/>
        <end position="493"/>
    </location>
</feature>
<dbReference type="EMBL" id="MU004195">
    <property type="protein sequence ID" value="KAF2491295.1"/>
    <property type="molecule type" value="Genomic_DNA"/>
</dbReference>
<keyword evidence="1" id="KW-0479">Metal-binding</keyword>
<evidence type="ECO:0000313" key="10">
    <source>
        <dbReference type="Proteomes" id="UP000799750"/>
    </source>
</evidence>
<dbReference type="SMART" id="SM00184">
    <property type="entry name" value="RING"/>
    <property type="match status" value="1"/>
</dbReference>
<reference evidence="9" key="1">
    <citation type="journal article" date="2020" name="Stud. Mycol.">
        <title>101 Dothideomycetes genomes: a test case for predicting lifestyles and emergence of pathogens.</title>
        <authorList>
            <person name="Haridas S."/>
            <person name="Albert R."/>
            <person name="Binder M."/>
            <person name="Bloem J."/>
            <person name="Labutti K."/>
            <person name="Salamov A."/>
            <person name="Andreopoulos B."/>
            <person name="Baker S."/>
            <person name="Barry K."/>
            <person name="Bills G."/>
            <person name="Bluhm B."/>
            <person name="Cannon C."/>
            <person name="Castanera R."/>
            <person name="Culley D."/>
            <person name="Daum C."/>
            <person name="Ezra D."/>
            <person name="Gonzalez J."/>
            <person name="Henrissat B."/>
            <person name="Kuo A."/>
            <person name="Liang C."/>
            <person name="Lipzen A."/>
            <person name="Lutzoni F."/>
            <person name="Magnuson J."/>
            <person name="Mondo S."/>
            <person name="Nolan M."/>
            <person name="Ohm R."/>
            <person name="Pangilinan J."/>
            <person name="Park H.-J."/>
            <person name="Ramirez L."/>
            <person name="Alfaro M."/>
            <person name="Sun H."/>
            <person name="Tritt A."/>
            <person name="Yoshinaga Y."/>
            <person name="Zwiers L.-H."/>
            <person name="Turgeon B."/>
            <person name="Goodwin S."/>
            <person name="Spatafora J."/>
            <person name="Crous P."/>
            <person name="Grigoriev I."/>
        </authorList>
    </citation>
    <scope>NUCLEOTIDE SEQUENCE</scope>
    <source>
        <strain evidence="9">CBS 269.34</strain>
    </source>
</reference>
<feature type="compositionally biased region" description="Polar residues" evidence="6">
    <location>
        <begin position="84"/>
        <end position="102"/>
    </location>
</feature>
<keyword evidence="10" id="KW-1185">Reference proteome</keyword>